<accession>A0A395VAY9</accession>
<protein>
    <recommendedName>
        <fullName evidence="4">DUF3784 domain-containing protein</fullName>
    </recommendedName>
</protein>
<feature type="transmembrane region" description="Helical" evidence="1">
    <location>
        <begin position="12"/>
        <end position="29"/>
    </location>
</feature>
<proteinExistence type="predicted"/>
<evidence type="ECO:0000256" key="1">
    <source>
        <dbReference type="SAM" id="Phobius"/>
    </source>
</evidence>
<feature type="transmembrane region" description="Helical" evidence="1">
    <location>
        <begin position="76"/>
        <end position="94"/>
    </location>
</feature>
<comment type="caution">
    <text evidence="2">The sequence shown here is derived from an EMBL/GenBank/DDBJ whole genome shotgun (WGS) entry which is preliminary data.</text>
</comment>
<sequence length="103" mass="11381">MTVDAIIEQAGIPLLLLVICVYYAIRLIVLHDSQAIRGKHKPPVKDEEAYCKAGGKLLLFFGAATFLMAILVFVNVYVAVAEIIICTVILGILWKRMEDQYGG</sequence>
<keyword evidence="1" id="KW-0472">Membrane</keyword>
<dbReference type="RefSeq" id="WP_118097393.1">
    <property type="nucleotide sequence ID" value="NZ_CATWOB010000008.1"/>
</dbReference>
<evidence type="ECO:0008006" key="4">
    <source>
        <dbReference type="Google" id="ProtNLM"/>
    </source>
</evidence>
<evidence type="ECO:0000313" key="2">
    <source>
        <dbReference type="EMBL" id="RGS40595.1"/>
    </source>
</evidence>
<dbReference type="Proteomes" id="UP000266172">
    <property type="component" value="Unassembled WGS sequence"/>
</dbReference>
<evidence type="ECO:0000313" key="3">
    <source>
        <dbReference type="Proteomes" id="UP000266172"/>
    </source>
</evidence>
<keyword evidence="1" id="KW-1133">Transmembrane helix</keyword>
<dbReference type="EMBL" id="QRVL01000006">
    <property type="protein sequence ID" value="RGS40595.1"/>
    <property type="molecule type" value="Genomic_DNA"/>
</dbReference>
<feature type="transmembrane region" description="Helical" evidence="1">
    <location>
        <begin position="49"/>
        <end position="70"/>
    </location>
</feature>
<name>A0A395VAY9_9FIRM</name>
<dbReference type="AlphaFoldDB" id="A0A395VAY9"/>
<organism evidence="2 3">
    <name type="scientific">Roseburia hominis</name>
    <dbReference type="NCBI Taxonomy" id="301301"/>
    <lineage>
        <taxon>Bacteria</taxon>
        <taxon>Bacillati</taxon>
        <taxon>Bacillota</taxon>
        <taxon>Clostridia</taxon>
        <taxon>Lachnospirales</taxon>
        <taxon>Lachnospiraceae</taxon>
        <taxon>Roseburia</taxon>
    </lineage>
</organism>
<keyword evidence="1" id="KW-0812">Transmembrane</keyword>
<gene>
    <name evidence="2" type="ORF">DWX93_09200</name>
</gene>
<reference evidence="2 3" key="1">
    <citation type="submission" date="2018-08" db="EMBL/GenBank/DDBJ databases">
        <title>A genome reference for cultivated species of the human gut microbiota.</title>
        <authorList>
            <person name="Zou Y."/>
            <person name="Xue W."/>
            <person name="Luo G."/>
        </authorList>
    </citation>
    <scope>NUCLEOTIDE SEQUENCE [LARGE SCALE GENOMIC DNA]</scope>
    <source>
        <strain evidence="2 3">AF22-12AC</strain>
    </source>
</reference>